<reference evidence="1 2" key="1">
    <citation type="journal article" date="2018" name="Front. Plant Sci.">
        <title>Red Clover (Trifolium pratense) and Zigzag Clover (T. medium) - A Picture of Genomic Similarities and Differences.</title>
        <authorList>
            <person name="Dluhosova J."/>
            <person name="Istvanek J."/>
            <person name="Nedelnik J."/>
            <person name="Repkova J."/>
        </authorList>
    </citation>
    <scope>NUCLEOTIDE SEQUENCE [LARGE SCALE GENOMIC DNA]</scope>
    <source>
        <strain evidence="2">cv. 10/8</strain>
        <tissue evidence="1">Leaf</tissue>
    </source>
</reference>
<feature type="non-terminal residue" evidence="1">
    <location>
        <position position="1"/>
    </location>
</feature>
<evidence type="ECO:0000313" key="2">
    <source>
        <dbReference type="Proteomes" id="UP000265520"/>
    </source>
</evidence>
<accession>A0A392R1M2</accession>
<dbReference type="EMBL" id="LXQA010176327">
    <property type="protein sequence ID" value="MCI30004.1"/>
    <property type="molecule type" value="Genomic_DNA"/>
</dbReference>
<organism evidence="1 2">
    <name type="scientific">Trifolium medium</name>
    <dbReference type="NCBI Taxonomy" id="97028"/>
    <lineage>
        <taxon>Eukaryota</taxon>
        <taxon>Viridiplantae</taxon>
        <taxon>Streptophyta</taxon>
        <taxon>Embryophyta</taxon>
        <taxon>Tracheophyta</taxon>
        <taxon>Spermatophyta</taxon>
        <taxon>Magnoliopsida</taxon>
        <taxon>eudicotyledons</taxon>
        <taxon>Gunneridae</taxon>
        <taxon>Pentapetalae</taxon>
        <taxon>rosids</taxon>
        <taxon>fabids</taxon>
        <taxon>Fabales</taxon>
        <taxon>Fabaceae</taxon>
        <taxon>Papilionoideae</taxon>
        <taxon>50 kb inversion clade</taxon>
        <taxon>NPAAA clade</taxon>
        <taxon>Hologalegina</taxon>
        <taxon>IRL clade</taxon>
        <taxon>Trifolieae</taxon>
        <taxon>Trifolium</taxon>
    </lineage>
</organism>
<sequence>NPNMVVAFAGNKADLEDKRKVTAE</sequence>
<dbReference type="AlphaFoldDB" id="A0A392R1M2"/>
<comment type="caution">
    <text evidence="1">The sequence shown here is derived from an EMBL/GenBank/DDBJ whole genome shotgun (WGS) entry which is preliminary data.</text>
</comment>
<dbReference type="Proteomes" id="UP000265520">
    <property type="component" value="Unassembled WGS sequence"/>
</dbReference>
<feature type="non-terminal residue" evidence="1">
    <location>
        <position position="24"/>
    </location>
</feature>
<keyword evidence="2" id="KW-1185">Reference proteome</keyword>
<protein>
    <submittedName>
        <fullName evidence="1">GTP binding protein</fullName>
    </submittedName>
</protein>
<evidence type="ECO:0000313" key="1">
    <source>
        <dbReference type="EMBL" id="MCI30004.1"/>
    </source>
</evidence>
<proteinExistence type="predicted"/>
<name>A0A392R1M2_9FABA</name>